<name>A0A4Z1C0D0_9GAMM</name>
<dbReference type="Proteomes" id="UP000298325">
    <property type="component" value="Unassembled WGS sequence"/>
</dbReference>
<accession>A0A4Z1C0D0</accession>
<dbReference type="PROSITE" id="PS51257">
    <property type="entry name" value="PROKAR_LIPOPROTEIN"/>
    <property type="match status" value="1"/>
</dbReference>
<gene>
    <name evidence="1" type="ORF">E5Q11_16625</name>
</gene>
<dbReference type="OrthoDB" id="5713052at2"/>
<keyword evidence="2" id="KW-1185">Reference proteome</keyword>
<protein>
    <submittedName>
        <fullName evidence="1">Uncharacterized protein</fullName>
    </submittedName>
</protein>
<evidence type="ECO:0000313" key="2">
    <source>
        <dbReference type="Proteomes" id="UP000298325"/>
    </source>
</evidence>
<evidence type="ECO:0000313" key="1">
    <source>
        <dbReference type="EMBL" id="TGN38199.1"/>
    </source>
</evidence>
<sequence>MIRLLPVSTALFLLPFLLIGCGDESDSLPADGRDFDAEGYIAGKPYTGRVIDGYLENARVWLDLDGDGQHTSGPLLLQTSAGVEVELPGGEPTAMTAADGRFSLDVSELEQDPSVSPDLDPRDYPLMALALPGQTIEHTGSGQRVLEQAFMISAPPGIRNVTPLTTLVRQRRVNGIGEFLVGTSDLALALGNINLVSDFVRSGDERAQAYASAFARFLSSQLPQDYKDILRDGDGTERFLSAEAVRLMGISFARNALSIVQIVDEAAIDGDYAGIDIKSLVLPEIELELDDSVIVSSQKVFARAASGLPSSFIGLDALAEMDFRYAEDGRLTAVVTNGCMTPSLAEMVRLINADGKIAATGTQWIPALSLNQNSGTFYDQEGVDERLTFDWNNGTAAFETTTTCHAGLADASEFGGPPEISYEWTLTNGRVTSLTATSNNKTEVLTPDYAFSTDFVVGSVRNVDNIEEEVIDLLAQPQSCAGDIMPEDADEPQVVSAVQPFTVTGDLPIPSGFSNLRLELDTRDGLFRPLRYPVLNEEFQTTEGVSNSTGFEWNFYYPTEASGDLILDQPNLIKTAYLARYDGQRSCGRDFGSTPASSYARVEYSYQRLSEFLAGQIQ</sequence>
<dbReference type="AlphaFoldDB" id="A0A4Z1C0D0"/>
<reference evidence="1 2" key="1">
    <citation type="submission" date="2019-04" db="EMBL/GenBank/DDBJ databases">
        <authorList>
            <person name="Park S."/>
            <person name="Yoon J.-H."/>
        </authorList>
    </citation>
    <scope>NUCLEOTIDE SEQUENCE [LARGE SCALE GENOMIC DNA]</scope>
    <source>
        <strain evidence="1 2">HJM-18</strain>
    </source>
</reference>
<dbReference type="RefSeq" id="WP_135804579.1">
    <property type="nucleotide sequence ID" value="NZ_SRPF01000007.1"/>
</dbReference>
<comment type="caution">
    <text evidence="1">The sequence shown here is derived from an EMBL/GenBank/DDBJ whole genome shotgun (WGS) entry which is preliminary data.</text>
</comment>
<proteinExistence type="predicted"/>
<dbReference type="EMBL" id="SRPF01000007">
    <property type="protein sequence ID" value="TGN38199.1"/>
    <property type="molecule type" value="Genomic_DNA"/>
</dbReference>
<organism evidence="1 2">
    <name type="scientific">Marinobacter confluentis</name>
    <dbReference type="NCBI Taxonomy" id="1697557"/>
    <lineage>
        <taxon>Bacteria</taxon>
        <taxon>Pseudomonadati</taxon>
        <taxon>Pseudomonadota</taxon>
        <taxon>Gammaproteobacteria</taxon>
        <taxon>Pseudomonadales</taxon>
        <taxon>Marinobacteraceae</taxon>
        <taxon>Marinobacter</taxon>
    </lineage>
</organism>